<dbReference type="InterPro" id="IPR012341">
    <property type="entry name" value="6hp_glycosidase-like_sf"/>
</dbReference>
<dbReference type="PANTHER" id="PTHR31616:SF0">
    <property type="entry name" value="GLUCAN 1,4-ALPHA-GLUCOSIDASE"/>
    <property type="match status" value="1"/>
</dbReference>
<sequence length="634" mass="69207">MNDVEHRSGADPFAGGAGDGTDEPQLVTDRDDRGYADIRSYAALGDGRTVALVARDGRIDWLPLPDLDSVPPFAALLDADEGGFLALEPTVAYRVTRRYLPSTAVLETTFHTDDGVVRITDSLNTGLAGRLPWCELARRIDGVTGSVDLRATVAPGTLLNTASPWIFDTVHGTVLRLDGITMAVRTLHDNGVDVTPRRIVAHYRTTPGSRHLLGLVSTNREPLHLPNPEDLDSGLTLTISNWEQWADSIHYDGPWQSTVIRSAIALKQLIYAPTGAVAAAATTSLPESLTTAKNWDYRFAWIRDAAFSLTALFQLGIREETHGAISWMLRVLRSQGHDISVLQALDGHLPDSEVTEFDVEGWRGHGPVVGGNRASDQLQLGVYGDLFNIVQLYVDNGNVLDDATGRLMTSIADQAADQWRRADAGIWELEDARHYTTSKLGCWQALTKAVHLGEIGQIPGPVDRWRFEADAISEWIADNCWSDELDAYEFYPGSDELDASILLHAISGFDRGDRMRRTIDALIRDLGAGPHLYRFTGASDEEATFVACSFWLVAALVHTDQRDRARTLMDELVGVLNDVGLAAEMIDPTDDSFLGNFPQALSHLAIINAALTINSDHPSSVGGEAPTRNTGSSR</sequence>
<proteinExistence type="predicted"/>
<dbReference type="Pfam" id="PF00723">
    <property type="entry name" value="Glyco_hydro_15"/>
    <property type="match status" value="1"/>
</dbReference>
<evidence type="ECO:0000259" key="2">
    <source>
        <dbReference type="Pfam" id="PF00723"/>
    </source>
</evidence>
<feature type="domain" description="GH15-like" evidence="2">
    <location>
        <begin position="256"/>
        <end position="610"/>
    </location>
</feature>
<gene>
    <name evidence="4" type="ORF">LX13_001787</name>
</gene>
<evidence type="ECO:0000313" key="5">
    <source>
        <dbReference type="Proteomes" id="UP001206895"/>
    </source>
</evidence>
<dbReference type="Proteomes" id="UP001206895">
    <property type="component" value="Unassembled WGS sequence"/>
</dbReference>
<evidence type="ECO:0000256" key="1">
    <source>
        <dbReference type="SAM" id="MobiDB-lite"/>
    </source>
</evidence>
<evidence type="ECO:0000313" key="4">
    <source>
        <dbReference type="EMBL" id="MCP2175968.1"/>
    </source>
</evidence>
<dbReference type="InterPro" id="IPR011613">
    <property type="entry name" value="GH15-like"/>
</dbReference>
<dbReference type="EMBL" id="JAMTCJ010000002">
    <property type="protein sequence ID" value="MCP2175968.1"/>
    <property type="molecule type" value="Genomic_DNA"/>
</dbReference>
<dbReference type="PANTHER" id="PTHR31616">
    <property type="entry name" value="TREHALASE"/>
    <property type="match status" value="1"/>
</dbReference>
<organism evidence="4 5">
    <name type="scientific">Williamsia maris</name>
    <dbReference type="NCBI Taxonomy" id="72806"/>
    <lineage>
        <taxon>Bacteria</taxon>
        <taxon>Bacillati</taxon>
        <taxon>Actinomycetota</taxon>
        <taxon>Actinomycetes</taxon>
        <taxon>Mycobacteriales</taxon>
        <taxon>Nocardiaceae</taxon>
        <taxon>Williamsia</taxon>
    </lineage>
</organism>
<accession>A0ABT1HE57</accession>
<reference evidence="4 5" key="1">
    <citation type="submission" date="2022-06" db="EMBL/GenBank/DDBJ databases">
        <title>Genomic Encyclopedia of Archaeal and Bacterial Type Strains, Phase II (KMG-II): from individual species to whole genera.</title>
        <authorList>
            <person name="Goeker M."/>
        </authorList>
    </citation>
    <scope>NUCLEOTIDE SEQUENCE [LARGE SCALE GENOMIC DNA]</scope>
    <source>
        <strain evidence="4 5">DSM 44693</strain>
    </source>
</reference>
<keyword evidence="5" id="KW-1185">Reference proteome</keyword>
<protein>
    <submittedName>
        <fullName evidence="4">Glucoamylase (Glucan-1,4-alpha-glucosidase), GH15 family</fullName>
    </submittedName>
</protein>
<dbReference type="RefSeq" id="WP_253660999.1">
    <property type="nucleotide sequence ID" value="NZ_BAAAJQ010000001.1"/>
</dbReference>
<name>A0ABT1HE57_9NOCA</name>
<dbReference type="SUPFAM" id="SSF48208">
    <property type="entry name" value="Six-hairpin glycosidases"/>
    <property type="match status" value="1"/>
</dbReference>
<comment type="caution">
    <text evidence="4">The sequence shown here is derived from an EMBL/GenBank/DDBJ whole genome shotgun (WGS) entry which is preliminary data.</text>
</comment>
<feature type="domain" description="Trehalase-like N-terminal" evidence="3">
    <location>
        <begin position="38"/>
        <end position="127"/>
    </location>
</feature>
<dbReference type="Gene3D" id="1.50.10.10">
    <property type="match status" value="1"/>
</dbReference>
<dbReference type="Pfam" id="PF19291">
    <property type="entry name" value="TREH_N"/>
    <property type="match status" value="1"/>
</dbReference>
<dbReference type="InterPro" id="IPR045582">
    <property type="entry name" value="Trehalase-like_N"/>
</dbReference>
<feature type="region of interest" description="Disordered" evidence="1">
    <location>
        <begin position="1"/>
        <end position="29"/>
    </location>
</feature>
<evidence type="ECO:0000259" key="3">
    <source>
        <dbReference type="Pfam" id="PF19291"/>
    </source>
</evidence>
<dbReference type="InterPro" id="IPR008928">
    <property type="entry name" value="6-hairpin_glycosidase_sf"/>
</dbReference>